<dbReference type="GO" id="GO:0016791">
    <property type="term" value="F:phosphatase activity"/>
    <property type="evidence" value="ECO:0007669"/>
    <property type="project" value="TreeGrafter"/>
</dbReference>
<dbReference type="InterPro" id="IPR050275">
    <property type="entry name" value="PGM_Phosphatase"/>
</dbReference>
<evidence type="ECO:0000313" key="4">
    <source>
        <dbReference type="Proteomes" id="UP000419017"/>
    </source>
</evidence>
<dbReference type="PIRSF" id="PIRSF000709">
    <property type="entry name" value="6PFK_2-Ptase"/>
    <property type="match status" value="1"/>
</dbReference>
<name>A0A6I8MAJ6_9FUSO</name>
<keyword evidence="4" id="KW-1185">Reference proteome</keyword>
<dbReference type="Proteomes" id="UP000419017">
    <property type="component" value="Unassembled WGS sequence"/>
</dbReference>
<evidence type="ECO:0000256" key="2">
    <source>
        <dbReference type="PIRSR" id="PIRSR613078-2"/>
    </source>
</evidence>
<feature type="active site" description="Tele-phosphohistidine intermediate" evidence="1">
    <location>
        <position position="8"/>
    </location>
</feature>
<dbReference type="SUPFAM" id="SSF53254">
    <property type="entry name" value="Phosphoglycerate mutase-like"/>
    <property type="match status" value="1"/>
</dbReference>
<evidence type="ECO:0000313" key="3">
    <source>
        <dbReference type="EMBL" id="VWL85802.1"/>
    </source>
</evidence>
<dbReference type="PANTHER" id="PTHR48100">
    <property type="entry name" value="BROAD-SPECIFICITY PHOSPHATASE YOR283W-RELATED"/>
    <property type="match status" value="1"/>
</dbReference>
<dbReference type="PANTHER" id="PTHR48100:SF1">
    <property type="entry name" value="HISTIDINE PHOSPHATASE FAMILY PROTEIN-RELATED"/>
    <property type="match status" value="1"/>
</dbReference>
<dbReference type="EMBL" id="CABWIB010000001">
    <property type="protein sequence ID" value="VWL85802.1"/>
    <property type="molecule type" value="Genomic_DNA"/>
</dbReference>
<dbReference type="GO" id="GO:0005737">
    <property type="term" value="C:cytoplasm"/>
    <property type="evidence" value="ECO:0007669"/>
    <property type="project" value="TreeGrafter"/>
</dbReference>
<protein>
    <submittedName>
        <fullName evidence="3">Phosphoglycerate mutase</fullName>
    </submittedName>
</protein>
<dbReference type="Gene3D" id="3.40.50.1240">
    <property type="entry name" value="Phosphoglycerate mutase-like"/>
    <property type="match status" value="1"/>
</dbReference>
<dbReference type="SMART" id="SM00855">
    <property type="entry name" value="PGAM"/>
    <property type="match status" value="1"/>
</dbReference>
<dbReference type="InterPro" id="IPR013078">
    <property type="entry name" value="His_Pase_superF_clade-1"/>
</dbReference>
<feature type="binding site" evidence="2">
    <location>
        <begin position="7"/>
        <end position="14"/>
    </location>
    <ligand>
        <name>substrate</name>
    </ligand>
</feature>
<proteinExistence type="predicted"/>
<organism evidence="3 4">
    <name type="scientific">Oceanivirga miroungae</name>
    <dbReference type="NCBI Taxonomy" id="1130046"/>
    <lineage>
        <taxon>Bacteria</taxon>
        <taxon>Fusobacteriati</taxon>
        <taxon>Fusobacteriota</taxon>
        <taxon>Fusobacteriia</taxon>
        <taxon>Fusobacteriales</taxon>
        <taxon>Leptotrichiaceae</taxon>
        <taxon>Oceanivirga</taxon>
    </lineage>
</organism>
<dbReference type="InterPro" id="IPR029033">
    <property type="entry name" value="His_PPase_superfam"/>
</dbReference>
<evidence type="ECO:0000256" key="1">
    <source>
        <dbReference type="PIRSR" id="PIRSR613078-1"/>
    </source>
</evidence>
<dbReference type="RefSeq" id="WP_156683771.1">
    <property type="nucleotide sequence ID" value="NZ_CABWIB010000001.1"/>
</dbReference>
<accession>A0A6I8MAJ6</accession>
<dbReference type="CDD" id="cd07067">
    <property type="entry name" value="HP_PGM_like"/>
    <property type="match status" value="1"/>
</dbReference>
<gene>
    <name evidence="3" type="ORF">OMES3154_01089</name>
</gene>
<sequence>MLVYLVRHGKTKWNLENRIQGHADSELLEDDNSHILAANKLKGIEFAHICSSDLKRAYVTKNRILDILKIDSIDYRYEEFREVGFGELEGSKLDYVLKNYPDVWAKYKTLDHNFDPGIYIKGFESVKNVYNRAYNKIQELKKIYGDDSKILIVSHGSLISILSNHNKKVDYAKIPDNGSVTILEF</sequence>
<dbReference type="Pfam" id="PF00300">
    <property type="entry name" value="His_Phos_1"/>
    <property type="match status" value="1"/>
</dbReference>
<reference evidence="3 4" key="1">
    <citation type="submission" date="2019-10" db="EMBL/GenBank/DDBJ databases">
        <authorList>
            <person name="Blom J."/>
        </authorList>
    </citation>
    <scope>NUCLEOTIDE SEQUENCE [LARGE SCALE GENOMIC DNA]</scope>
    <source>
        <strain evidence="3 4">ES3154-GLU</strain>
    </source>
</reference>
<feature type="binding site" evidence="2">
    <location>
        <position position="56"/>
    </location>
    <ligand>
        <name>substrate</name>
    </ligand>
</feature>
<feature type="active site" description="Proton donor/acceptor" evidence="1">
    <location>
        <position position="82"/>
    </location>
</feature>
<dbReference type="AlphaFoldDB" id="A0A6I8MAJ6"/>